<sequence>MEQQELQKLVEYTSIKYFDKPFVGHACFNKRLRTTGGRYIPSKRTIEINPKYLTELGEEELFGIIKHELCHYHPHVEGHPYHHRSKYFRALLQKVNAPRFCQVLPSEAEKRNIIYKCVNCNMTYKRKRRINLNRYRCGKCKGQLKLIN</sequence>
<accession>A0ABW5QCL0</accession>
<dbReference type="InterPro" id="IPR035240">
    <property type="entry name" value="SprT_Zn_ribbon"/>
</dbReference>
<keyword evidence="3" id="KW-1185">Reference proteome</keyword>
<dbReference type="RefSeq" id="WP_377329739.1">
    <property type="nucleotide sequence ID" value="NZ_JBHUMZ010000046.1"/>
</dbReference>
<protein>
    <submittedName>
        <fullName evidence="2">SprT family protein</fullName>
    </submittedName>
</protein>
<dbReference type="InterPro" id="IPR006640">
    <property type="entry name" value="SprT-like_domain"/>
</dbReference>
<dbReference type="Proteomes" id="UP001597452">
    <property type="component" value="Unassembled WGS sequence"/>
</dbReference>
<comment type="caution">
    <text evidence="2">The sequence shown here is derived from an EMBL/GenBank/DDBJ whole genome shotgun (WGS) entry which is preliminary data.</text>
</comment>
<organism evidence="2 3">
    <name type="scientific">Piscibacillus salipiscarius</name>
    <dbReference type="NCBI Taxonomy" id="299480"/>
    <lineage>
        <taxon>Bacteria</taxon>
        <taxon>Bacillati</taxon>
        <taxon>Bacillota</taxon>
        <taxon>Bacilli</taxon>
        <taxon>Bacillales</taxon>
        <taxon>Bacillaceae</taxon>
        <taxon>Piscibacillus</taxon>
    </lineage>
</organism>
<dbReference type="Pfam" id="PF17283">
    <property type="entry name" value="Zn_ribbon_SprT"/>
    <property type="match status" value="1"/>
</dbReference>
<gene>
    <name evidence="2" type="ORF">ACFSW4_12820</name>
</gene>
<dbReference type="EMBL" id="JBHUMZ010000046">
    <property type="protein sequence ID" value="MFD2639743.1"/>
    <property type="molecule type" value="Genomic_DNA"/>
</dbReference>
<reference evidence="3" key="1">
    <citation type="journal article" date="2019" name="Int. J. Syst. Evol. Microbiol.">
        <title>The Global Catalogue of Microorganisms (GCM) 10K type strain sequencing project: providing services to taxonomists for standard genome sequencing and annotation.</title>
        <authorList>
            <consortium name="The Broad Institute Genomics Platform"/>
            <consortium name="The Broad Institute Genome Sequencing Center for Infectious Disease"/>
            <person name="Wu L."/>
            <person name="Ma J."/>
        </authorList>
    </citation>
    <scope>NUCLEOTIDE SEQUENCE [LARGE SCALE GENOMIC DNA]</scope>
    <source>
        <strain evidence="3">TISTR 1571</strain>
    </source>
</reference>
<dbReference type="Gene3D" id="3.30.2010.10">
    <property type="entry name" value="Metalloproteases ('zincins'), catalytic domain"/>
    <property type="match status" value="1"/>
</dbReference>
<evidence type="ECO:0000259" key="1">
    <source>
        <dbReference type="SMART" id="SM00731"/>
    </source>
</evidence>
<feature type="domain" description="SprT-like" evidence="1">
    <location>
        <begin position="4"/>
        <end position="147"/>
    </location>
</feature>
<name>A0ABW5QCL0_9BACI</name>
<dbReference type="SMART" id="SM00731">
    <property type="entry name" value="SprT"/>
    <property type="match status" value="1"/>
</dbReference>
<proteinExistence type="predicted"/>
<evidence type="ECO:0000313" key="2">
    <source>
        <dbReference type="EMBL" id="MFD2639743.1"/>
    </source>
</evidence>
<evidence type="ECO:0000313" key="3">
    <source>
        <dbReference type="Proteomes" id="UP001597452"/>
    </source>
</evidence>
<dbReference type="NCBIfam" id="NF003339">
    <property type="entry name" value="PRK04351.1"/>
    <property type="match status" value="1"/>
</dbReference>
<dbReference type="Pfam" id="PF10263">
    <property type="entry name" value="SprT-like"/>
    <property type="match status" value="1"/>
</dbReference>